<reference evidence="1 2" key="1">
    <citation type="submission" date="2024-02" db="EMBL/GenBank/DDBJ databases">
        <authorList>
            <person name="Daric V."/>
            <person name="Darras S."/>
        </authorList>
    </citation>
    <scope>NUCLEOTIDE SEQUENCE [LARGE SCALE GENOMIC DNA]</scope>
</reference>
<evidence type="ECO:0000313" key="1">
    <source>
        <dbReference type="EMBL" id="CAK8687791.1"/>
    </source>
</evidence>
<sequence length="144" mass="16618">MFKQVTQQSLKCCGPKQWNNLLGSIRDHTSTTPFSNKLKAYLLERQSKNMYSDWQLVHVANTNRETLDRLLQDPTGHQICSSLPGTYITVDVCIFKQSSQTIWLDMSDVVDHLLLPLITDLCKRFLPCTQATWTRLRSHGWSSF</sequence>
<dbReference type="EMBL" id="CAWYQH010000106">
    <property type="protein sequence ID" value="CAK8687791.1"/>
    <property type="molecule type" value="Genomic_DNA"/>
</dbReference>
<organism evidence="1 2">
    <name type="scientific">Clavelina lepadiformis</name>
    <name type="common">Light-bulb sea squirt</name>
    <name type="synonym">Ascidia lepadiformis</name>
    <dbReference type="NCBI Taxonomy" id="159417"/>
    <lineage>
        <taxon>Eukaryota</taxon>
        <taxon>Metazoa</taxon>
        <taxon>Chordata</taxon>
        <taxon>Tunicata</taxon>
        <taxon>Ascidiacea</taxon>
        <taxon>Aplousobranchia</taxon>
        <taxon>Clavelinidae</taxon>
        <taxon>Clavelina</taxon>
    </lineage>
</organism>
<evidence type="ECO:0000313" key="2">
    <source>
        <dbReference type="Proteomes" id="UP001642483"/>
    </source>
</evidence>
<accession>A0ABP0G7J3</accession>
<name>A0ABP0G7J3_CLALP</name>
<dbReference type="Proteomes" id="UP001642483">
    <property type="component" value="Unassembled WGS sequence"/>
</dbReference>
<gene>
    <name evidence="1" type="ORF">CVLEPA_LOCUS19852</name>
</gene>
<keyword evidence="2" id="KW-1185">Reference proteome</keyword>
<comment type="caution">
    <text evidence="1">The sequence shown here is derived from an EMBL/GenBank/DDBJ whole genome shotgun (WGS) entry which is preliminary data.</text>
</comment>
<proteinExistence type="predicted"/>
<protein>
    <submittedName>
        <fullName evidence="1">Uncharacterized protein</fullName>
    </submittedName>
</protein>